<dbReference type="AlphaFoldDB" id="A0A0L6CKK0"/>
<dbReference type="RefSeq" id="WP_050670703.1">
    <property type="nucleotide sequence ID" value="NZ_LAIR01000002.1"/>
</dbReference>
<name>A0A0L6CKK0_9MICO</name>
<reference evidence="3" key="1">
    <citation type="submission" date="2015-03" db="EMBL/GenBank/DDBJ databases">
        <title>Luteipulveratus halotolerans sp. nov., a novel actinobacterium (Dermacoccaceae) from Sarawak, Malaysia.</title>
        <authorList>
            <person name="Juboi H."/>
            <person name="Basik A."/>
            <person name="Shamsul S.S."/>
            <person name="Arnold P."/>
            <person name="Schmitt E.K."/>
            <person name="Sanglier J.-J."/>
            <person name="Yeo T."/>
        </authorList>
    </citation>
    <scope>NUCLEOTIDE SEQUENCE [LARGE SCALE GENOMIC DNA]</scope>
    <source>
        <strain evidence="3">C296001</strain>
    </source>
</reference>
<keyword evidence="3" id="KW-1185">Reference proteome</keyword>
<gene>
    <name evidence="2" type="ORF">VV01_15780</name>
</gene>
<dbReference type="InterPro" id="IPR010982">
    <property type="entry name" value="Lambda_DNA-bd_dom_sf"/>
</dbReference>
<organism evidence="2 3">
    <name type="scientific">Luteipulveratus halotolerans</name>
    <dbReference type="NCBI Taxonomy" id="1631356"/>
    <lineage>
        <taxon>Bacteria</taxon>
        <taxon>Bacillati</taxon>
        <taxon>Actinomycetota</taxon>
        <taxon>Actinomycetes</taxon>
        <taxon>Micrococcales</taxon>
        <taxon>Dermacoccaceae</taxon>
        <taxon>Luteipulveratus</taxon>
    </lineage>
</organism>
<dbReference type="EMBL" id="LAIR01000002">
    <property type="protein sequence ID" value="KNX38269.1"/>
    <property type="molecule type" value="Genomic_DNA"/>
</dbReference>
<dbReference type="Proteomes" id="UP000037397">
    <property type="component" value="Unassembled WGS sequence"/>
</dbReference>
<evidence type="ECO:0000313" key="2">
    <source>
        <dbReference type="EMBL" id="KNX38269.1"/>
    </source>
</evidence>
<dbReference type="GO" id="GO:0003677">
    <property type="term" value="F:DNA binding"/>
    <property type="evidence" value="ECO:0007669"/>
    <property type="project" value="InterPro"/>
</dbReference>
<evidence type="ECO:0000256" key="1">
    <source>
        <dbReference type="SAM" id="MobiDB-lite"/>
    </source>
</evidence>
<dbReference type="Gene3D" id="1.10.260.40">
    <property type="entry name" value="lambda repressor-like DNA-binding domains"/>
    <property type="match status" value="1"/>
</dbReference>
<proteinExistence type="predicted"/>
<protein>
    <submittedName>
        <fullName evidence="2">Uncharacterized protein</fullName>
    </submittedName>
</protein>
<comment type="caution">
    <text evidence="2">The sequence shown here is derived from an EMBL/GenBank/DDBJ whole genome shotgun (WGS) entry which is preliminary data.</text>
</comment>
<evidence type="ECO:0000313" key="3">
    <source>
        <dbReference type="Proteomes" id="UP000037397"/>
    </source>
</evidence>
<feature type="region of interest" description="Disordered" evidence="1">
    <location>
        <begin position="66"/>
        <end position="88"/>
    </location>
</feature>
<accession>A0A0L6CKK0</accession>
<sequence>MARTKTRLTDEQHAYLARLADAARARQAAEAAYKEALLAAYEDGRVTQTAIGETLGISTESVRRYLDRNSETRAPKATAAREAGERDG</sequence>